<feature type="chain" id="PRO_5045839621" evidence="1">
    <location>
        <begin position="27"/>
        <end position="148"/>
    </location>
</feature>
<organism evidence="3 4">
    <name type="scientific">Pararhodobacter zhoushanensis</name>
    <dbReference type="NCBI Taxonomy" id="2479545"/>
    <lineage>
        <taxon>Bacteria</taxon>
        <taxon>Pseudomonadati</taxon>
        <taxon>Pseudomonadota</taxon>
        <taxon>Alphaproteobacteria</taxon>
        <taxon>Rhodobacterales</taxon>
        <taxon>Paracoccaceae</taxon>
        <taxon>Pararhodobacter</taxon>
    </lineage>
</organism>
<dbReference type="InterPro" id="IPR032711">
    <property type="entry name" value="SoxY"/>
</dbReference>
<protein>
    <submittedName>
        <fullName evidence="3">SoxY-related AACIE arm protein</fullName>
    </submittedName>
</protein>
<feature type="domain" description="Ig-like SoxY" evidence="2">
    <location>
        <begin position="39"/>
        <end position="145"/>
    </location>
</feature>
<evidence type="ECO:0000256" key="1">
    <source>
        <dbReference type="SAM" id="SignalP"/>
    </source>
</evidence>
<evidence type="ECO:0000313" key="3">
    <source>
        <dbReference type="EMBL" id="MCW1934607.1"/>
    </source>
</evidence>
<sequence>MTLTRRTTLATLLGGPLVLRFGPARATPETMQTAIDGFTGGAEITEGRVTLRIPLLVENGNSVPLTVSVDSPMTPEDHVEQIAIFNEINPLPDTARFHLTPRSGLAMVETRIRLNGSQTVHAVARLSDGSFWSAATEVIVTAPACREV</sequence>
<dbReference type="InterPro" id="IPR016568">
    <property type="entry name" value="Sulphur_oxidation_SoxY"/>
</dbReference>
<dbReference type="Pfam" id="PF13501">
    <property type="entry name" value="SoxY"/>
    <property type="match status" value="1"/>
</dbReference>
<dbReference type="InterPro" id="IPR038162">
    <property type="entry name" value="SoxY_sf"/>
</dbReference>
<keyword evidence="4" id="KW-1185">Reference proteome</keyword>
<dbReference type="InterPro" id="IPR030997">
    <property type="entry name" value="SoxY_para_1"/>
</dbReference>
<evidence type="ECO:0000313" key="4">
    <source>
        <dbReference type="Proteomes" id="UP001208938"/>
    </source>
</evidence>
<comment type="caution">
    <text evidence="3">The sequence shown here is derived from an EMBL/GenBank/DDBJ whole genome shotgun (WGS) entry which is preliminary data.</text>
</comment>
<dbReference type="RefSeq" id="WP_264507388.1">
    <property type="nucleotide sequence ID" value="NZ_JAPDFL010000001.1"/>
</dbReference>
<feature type="signal peptide" evidence="1">
    <location>
        <begin position="1"/>
        <end position="26"/>
    </location>
</feature>
<dbReference type="PIRSF" id="PIRSF010312">
    <property type="entry name" value="Sulphur_oxidation_SoxY"/>
    <property type="match status" value="1"/>
</dbReference>
<dbReference type="Proteomes" id="UP001208938">
    <property type="component" value="Unassembled WGS sequence"/>
</dbReference>
<dbReference type="NCBIfam" id="TIGR04487">
    <property type="entry name" value="SoxY_para_1"/>
    <property type="match status" value="1"/>
</dbReference>
<accession>A0ABT3H4B6</accession>
<proteinExistence type="predicted"/>
<gene>
    <name evidence="3" type="ORF">OKW52_20705</name>
</gene>
<dbReference type="EMBL" id="JAPDFL010000001">
    <property type="protein sequence ID" value="MCW1934607.1"/>
    <property type="molecule type" value="Genomic_DNA"/>
</dbReference>
<keyword evidence="1" id="KW-0732">Signal</keyword>
<name>A0ABT3H4B6_9RHOB</name>
<evidence type="ECO:0000259" key="2">
    <source>
        <dbReference type="Pfam" id="PF13501"/>
    </source>
</evidence>
<reference evidence="3 4" key="1">
    <citation type="submission" date="2022-10" db="EMBL/GenBank/DDBJ databases">
        <title>Pararhodobacter sp. nov., isolated from marine algae.</title>
        <authorList>
            <person name="Choi B.J."/>
            <person name="Kim J.M."/>
            <person name="Lee J.K."/>
            <person name="Choi D.G."/>
            <person name="Jeon C.O."/>
        </authorList>
    </citation>
    <scope>NUCLEOTIDE SEQUENCE [LARGE SCALE GENOMIC DNA]</scope>
    <source>
        <strain evidence="3 4">ZQ420</strain>
    </source>
</reference>
<dbReference type="Gene3D" id="2.60.40.2470">
    <property type="entry name" value="SoxY domain"/>
    <property type="match status" value="1"/>
</dbReference>